<dbReference type="EMBL" id="AJYA01000055">
    <property type="protein sequence ID" value="EIM73806.1"/>
    <property type="molecule type" value="Genomic_DNA"/>
</dbReference>
<feature type="domain" description="Secretion system C-terminal sorting" evidence="1">
    <location>
        <begin position="25"/>
        <end position="92"/>
    </location>
</feature>
<name>I5BW54_9BACT</name>
<evidence type="ECO:0000259" key="1">
    <source>
        <dbReference type="Pfam" id="PF18962"/>
    </source>
</evidence>
<evidence type="ECO:0000313" key="2">
    <source>
        <dbReference type="EMBL" id="EIM73806.1"/>
    </source>
</evidence>
<protein>
    <recommendedName>
        <fullName evidence="1">Secretion system C-terminal sorting domain-containing protein</fullName>
    </recommendedName>
</protein>
<evidence type="ECO:0000313" key="3">
    <source>
        <dbReference type="Proteomes" id="UP000005551"/>
    </source>
</evidence>
<proteinExistence type="predicted"/>
<dbReference type="Pfam" id="PF18962">
    <property type="entry name" value="Por_Secre_tail"/>
    <property type="match status" value="1"/>
</dbReference>
<dbReference type="Proteomes" id="UP000005551">
    <property type="component" value="Unassembled WGS sequence"/>
</dbReference>
<comment type="caution">
    <text evidence="2">The sequence shown here is derived from an EMBL/GenBank/DDBJ whole genome shotgun (WGS) entry which is preliminary data.</text>
</comment>
<dbReference type="InterPro" id="IPR026444">
    <property type="entry name" value="Secre_tail"/>
</dbReference>
<reference evidence="2 3" key="1">
    <citation type="submission" date="2012-05" db="EMBL/GenBank/DDBJ databases">
        <title>Genome sequence of Nitritalea halalkaliphila LW7.</title>
        <authorList>
            <person name="Jangir P.K."/>
            <person name="Singh A."/>
            <person name="Shivaji S."/>
            <person name="Sharma R."/>
        </authorList>
    </citation>
    <scope>NUCLEOTIDE SEQUENCE [LARGE SCALE GENOMIC DNA]</scope>
    <source>
        <strain evidence="2 3">LW7</strain>
    </source>
</reference>
<keyword evidence="3" id="KW-1185">Reference proteome</keyword>
<dbReference type="AlphaFoldDB" id="I5BW54"/>
<organism evidence="2 3">
    <name type="scientific">Nitritalea halalkaliphila LW7</name>
    <dbReference type="NCBI Taxonomy" id="1189621"/>
    <lineage>
        <taxon>Bacteria</taxon>
        <taxon>Pseudomonadati</taxon>
        <taxon>Bacteroidota</taxon>
        <taxon>Cytophagia</taxon>
        <taxon>Cytophagales</taxon>
        <taxon>Cyclobacteriaceae</taxon>
        <taxon>Nitritalea</taxon>
    </lineage>
</organism>
<accession>I5BW54</accession>
<gene>
    <name evidence="2" type="ORF">A3SI_17222</name>
</gene>
<sequence length="190" mass="21570">MFIALGFGATVEAKERLEEMAKVRPVNKKVQVYLAEGLGDVAIRVENLEGQRVFSTRMKVDEVTKLPLNLENLPDGEYLVKIRSANQEIVERVELGQRQMRNFTFLTAKAVLESPFSLVLDMVVEDEEPLKVTVRDFEGREVDSEFVSRPGRFQKRVITANQAKALISTSKLPTETGTRRTFIIKKKIVD</sequence>